<name>A0A857IMH5_ACIHA</name>
<dbReference type="EMBL" id="CP031976">
    <property type="protein sequence ID" value="QHI14351.1"/>
    <property type="molecule type" value="Genomic_DNA"/>
</dbReference>
<protein>
    <submittedName>
        <fullName evidence="1">DUF3944 domain-containing protein</fullName>
    </submittedName>
</protein>
<accession>A0A857IMH5</accession>
<evidence type="ECO:0000313" key="1">
    <source>
        <dbReference type="EMBL" id="QHI14351.1"/>
    </source>
</evidence>
<dbReference type="AlphaFoldDB" id="A0A857IMH5"/>
<proteinExistence type="predicted"/>
<dbReference type="Proteomes" id="UP000463868">
    <property type="component" value="Chromosome"/>
</dbReference>
<reference evidence="1 2" key="1">
    <citation type="submission" date="2018-08" db="EMBL/GenBank/DDBJ databases">
        <title>Analysis of the genomic diversity of Mexican Acinetobacter haemolyticus clinical isolates.</title>
        <authorList>
            <person name="Castro-Jaimes S."/>
            <person name="Cevallos M.A."/>
        </authorList>
    </citation>
    <scope>NUCLEOTIDE SEQUENCE [LARGE SCALE GENOMIC DNA]</scope>
    <source>
        <strain evidence="1 2">AN43</strain>
    </source>
</reference>
<sequence length="239" mass="26336">MATEAKFREDPDLAFLQYSDFQDLKLLSNTLIADSEGTEQWTGGLKSTLVKNMSMYSTEDDLYKNSWKAIAAEIQLFGGDTVVNLVRGKGVLYRELLEDVAKKTGVDFHKDTSDISLLEEKVLRTLFGRITQLNELDFINKKLKEKGYLGLTSIKESPLKTIKNSLGGGTASGTAGGLLAGLNMAKNFIKVNPFVAAATLPLTAKDITAPAYRVTIPAACIVAMMRIKHEENKNNYNEF</sequence>
<dbReference type="RefSeq" id="WP_017394884.1">
    <property type="nucleotide sequence ID" value="NZ_CP031972.1"/>
</dbReference>
<evidence type="ECO:0000313" key="2">
    <source>
        <dbReference type="Proteomes" id="UP000463868"/>
    </source>
</evidence>
<organism evidence="1 2">
    <name type="scientific">Acinetobacter haemolyticus</name>
    <dbReference type="NCBI Taxonomy" id="29430"/>
    <lineage>
        <taxon>Bacteria</taxon>
        <taxon>Pseudomonadati</taxon>
        <taxon>Pseudomonadota</taxon>
        <taxon>Gammaproteobacteria</taxon>
        <taxon>Moraxellales</taxon>
        <taxon>Moraxellaceae</taxon>
        <taxon>Acinetobacter</taxon>
    </lineage>
</organism>
<gene>
    <name evidence="1" type="ORF">AhaeAN43_13770</name>
</gene>